<proteinExistence type="predicted"/>
<dbReference type="WBParaSite" id="Gr19_v10_g8384.t1">
    <property type="protein sequence ID" value="Gr19_v10_g8384.t1"/>
    <property type="gene ID" value="Gr19_v10_g8384"/>
</dbReference>
<feature type="compositionally biased region" description="Low complexity" evidence="1">
    <location>
        <begin position="172"/>
        <end position="181"/>
    </location>
</feature>
<evidence type="ECO:0000256" key="2">
    <source>
        <dbReference type="SAM" id="SignalP"/>
    </source>
</evidence>
<dbReference type="Proteomes" id="UP000887572">
    <property type="component" value="Unplaced"/>
</dbReference>
<name>A0A914I872_GLORO</name>
<sequence length="212" mass="23196">MLLLLLLAAATGCCNTHSARNATRQRKRMWRRQTLRKKCVSKEAEGPGRSTDPESLSQRAPSSVRAGQTPHKTSEEEEEEETEVSASPMYGEGEFTLNRSKTWSVWRGGVHAEQVQDLFSMEIKEGEQLQDGFDGTRTVQQQGGGQGVYGLRLNWSITGVHAERVQDLFSGSGSSTSMTGSAWGQDEQVQDSMNSTSPQGKRLITFAGPNAG</sequence>
<accession>A0A914I872</accession>
<organism evidence="3 4">
    <name type="scientific">Globodera rostochiensis</name>
    <name type="common">Golden nematode worm</name>
    <name type="synonym">Heterodera rostochiensis</name>
    <dbReference type="NCBI Taxonomy" id="31243"/>
    <lineage>
        <taxon>Eukaryota</taxon>
        <taxon>Metazoa</taxon>
        <taxon>Ecdysozoa</taxon>
        <taxon>Nematoda</taxon>
        <taxon>Chromadorea</taxon>
        <taxon>Rhabditida</taxon>
        <taxon>Tylenchina</taxon>
        <taxon>Tylenchomorpha</taxon>
        <taxon>Tylenchoidea</taxon>
        <taxon>Heteroderidae</taxon>
        <taxon>Heteroderinae</taxon>
        <taxon>Globodera</taxon>
    </lineage>
</organism>
<feature type="region of interest" description="Disordered" evidence="1">
    <location>
        <begin position="18"/>
        <end position="93"/>
    </location>
</feature>
<feature type="chain" id="PRO_5037585855" evidence="2">
    <location>
        <begin position="17"/>
        <end position="212"/>
    </location>
</feature>
<dbReference type="AlphaFoldDB" id="A0A914I872"/>
<feature type="signal peptide" evidence="2">
    <location>
        <begin position="1"/>
        <end position="16"/>
    </location>
</feature>
<reference evidence="4" key="1">
    <citation type="submission" date="2022-11" db="UniProtKB">
        <authorList>
            <consortium name="WormBaseParasite"/>
        </authorList>
    </citation>
    <scope>IDENTIFICATION</scope>
</reference>
<evidence type="ECO:0000313" key="4">
    <source>
        <dbReference type="WBParaSite" id="Gr19_v10_g8384.t1"/>
    </source>
</evidence>
<keyword evidence="2" id="KW-0732">Signal</keyword>
<feature type="compositionally biased region" description="Polar residues" evidence="1">
    <location>
        <begin position="190"/>
        <end position="199"/>
    </location>
</feature>
<feature type="region of interest" description="Disordered" evidence="1">
    <location>
        <begin position="172"/>
        <end position="212"/>
    </location>
</feature>
<protein>
    <submittedName>
        <fullName evidence="4">Uncharacterized protein</fullName>
    </submittedName>
</protein>
<keyword evidence="3" id="KW-1185">Reference proteome</keyword>
<evidence type="ECO:0000256" key="1">
    <source>
        <dbReference type="SAM" id="MobiDB-lite"/>
    </source>
</evidence>
<feature type="compositionally biased region" description="Basic residues" evidence="1">
    <location>
        <begin position="23"/>
        <end position="39"/>
    </location>
</feature>
<evidence type="ECO:0000313" key="3">
    <source>
        <dbReference type="Proteomes" id="UP000887572"/>
    </source>
</evidence>